<dbReference type="PRINTS" id="PR00178">
    <property type="entry name" value="FATTYACIDBP"/>
</dbReference>
<dbReference type="Pfam" id="PF00061">
    <property type="entry name" value="Lipocalin"/>
    <property type="match status" value="1"/>
</dbReference>
<dbReference type="SUPFAM" id="SSF50814">
    <property type="entry name" value="Lipocalins"/>
    <property type="match status" value="1"/>
</dbReference>
<dbReference type="FunFam" id="2.40.128.20:FF:000001">
    <property type="entry name" value="Fatty acid-binding protein, adipocyte"/>
    <property type="match status" value="1"/>
</dbReference>
<evidence type="ECO:0000313" key="5">
    <source>
        <dbReference type="Proteomes" id="UP000694569"/>
    </source>
</evidence>
<dbReference type="InterPro" id="IPR031259">
    <property type="entry name" value="ILBP"/>
</dbReference>
<reference evidence="4" key="2">
    <citation type="submission" date="2025-09" db="UniProtKB">
        <authorList>
            <consortium name="Ensembl"/>
        </authorList>
    </citation>
    <scope>IDENTIFICATION</scope>
</reference>
<evidence type="ECO:0000313" key="4">
    <source>
        <dbReference type="Ensembl" id="ENSLLEP00000042643.1"/>
    </source>
</evidence>
<keyword evidence="5" id="KW-1185">Reference proteome</keyword>
<feature type="domain" description="Cytosolic fatty-acid binding proteins" evidence="3">
    <location>
        <begin position="7"/>
        <end position="24"/>
    </location>
</feature>
<protein>
    <recommendedName>
        <fullName evidence="3">Cytosolic fatty-acid binding proteins domain-containing protein</fullName>
    </recommendedName>
</protein>
<dbReference type="GeneTree" id="ENSGT00940000160340"/>
<comment type="similarity">
    <text evidence="1 2">Belongs to the calycin superfamily. Fatty-acid binding protein (FABP) family.</text>
</comment>
<dbReference type="AlphaFoldDB" id="A0A8C5QV71"/>
<dbReference type="PROSITE" id="PS00214">
    <property type="entry name" value="FABP"/>
    <property type="match status" value="1"/>
</dbReference>
<dbReference type="GO" id="GO:0008289">
    <property type="term" value="F:lipid binding"/>
    <property type="evidence" value="ECO:0007669"/>
    <property type="project" value="InterPro"/>
</dbReference>
<accession>A0A8C5QV71</accession>
<sequence>MVDHFLGTWKLCDSQGFDDYMRVLGVGFATRKAGAIAKPNLVFSKNGDEICLKTESTLRTTELKFRLGEEFDETTPDDRKTKTLITCDNGVLIQVQKWDGKETTIRRELKDGQMVVDWTETKKEPLDFIQTGPVRYANTQGWIKISMG</sequence>
<evidence type="ECO:0000256" key="1">
    <source>
        <dbReference type="ARBA" id="ARBA00008390"/>
    </source>
</evidence>
<evidence type="ECO:0000256" key="2">
    <source>
        <dbReference type="RuleBase" id="RU003696"/>
    </source>
</evidence>
<proteinExistence type="inferred from homology"/>
<reference evidence="4" key="1">
    <citation type="submission" date="2025-08" db="UniProtKB">
        <authorList>
            <consortium name="Ensembl"/>
        </authorList>
    </citation>
    <scope>IDENTIFICATION</scope>
</reference>
<keyword evidence="2" id="KW-0813">Transport</keyword>
<name>A0A8C5QV71_9ANUR</name>
<dbReference type="Gene3D" id="2.40.128.20">
    <property type="match status" value="1"/>
</dbReference>
<dbReference type="InterPro" id="IPR000463">
    <property type="entry name" value="Fatty_acid-bd"/>
</dbReference>
<dbReference type="Proteomes" id="UP000694569">
    <property type="component" value="Unplaced"/>
</dbReference>
<dbReference type="PANTHER" id="PTHR11955">
    <property type="entry name" value="FATTY ACID BINDING PROTEIN"/>
    <property type="match status" value="1"/>
</dbReference>
<evidence type="ECO:0000259" key="3">
    <source>
        <dbReference type="PROSITE" id="PS00214"/>
    </source>
</evidence>
<dbReference type="Ensembl" id="ENSLLET00000044348.1">
    <property type="protein sequence ID" value="ENSLLEP00000042643.1"/>
    <property type="gene ID" value="ENSLLEG00000027123.1"/>
</dbReference>
<organism evidence="4 5">
    <name type="scientific">Leptobrachium leishanense</name>
    <name type="common">Leishan spiny toad</name>
    <dbReference type="NCBI Taxonomy" id="445787"/>
    <lineage>
        <taxon>Eukaryota</taxon>
        <taxon>Metazoa</taxon>
        <taxon>Chordata</taxon>
        <taxon>Craniata</taxon>
        <taxon>Vertebrata</taxon>
        <taxon>Euteleostomi</taxon>
        <taxon>Amphibia</taxon>
        <taxon>Batrachia</taxon>
        <taxon>Anura</taxon>
        <taxon>Pelobatoidea</taxon>
        <taxon>Megophryidae</taxon>
        <taxon>Leptobrachium</taxon>
    </lineage>
</organism>
<dbReference type="InterPro" id="IPR012674">
    <property type="entry name" value="Calycin"/>
</dbReference>
<dbReference type="InterPro" id="IPR000566">
    <property type="entry name" value="Lipocln_cytosolic_FA-bd_dom"/>
</dbReference>